<dbReference type="Proteomes" id="UP000324678">
    <property type="component" value="Chromosome"/>
</dbReference>
<feature type="compositionally biased region" description="Low complexity" evidence="1">
    <location>
        <begin position="216"/>
        <end position="228"/>
    </location>
</feature>
<evidence type="ECO:0008006" key="5">
    <source>
        <dbReference type="Google" id="ProtNLM"/>
    </source>
</evidence>
<proteinExistence type="predicted"/>
<dbReference type="EMBL" id="CP043505">
    <property type="protein sequence ID" value="QEO15038.1"/>
    <property type="molecule type" value="Genomic_DNA"/>
</dbReference>
<keyword evidence="4" id="KW-1185">Reference proteome</keyword>
<reference evidence="3 4" key="1">
    <citation type="submission" date="2019-09" db="EMBL/GenBank/DDBJ databases">
        <title>Genome sequencing of strain KACC 19306.</title>
        <authorList>
            <person name="Heo J."/>
            <person name="Kim S.-J."/>
            <person name="Kim J.-S."/>
            <person name="Hong S.-B."/>
            <person name="Kwon S.-W."/>
        </authorList>
    </citation>
    <scope>NUCLEOTIDE SEQUENCE [LARGE SCALE GENOMIC DNA]</scope>
    <source>
        <strain evidence="3 4">KACC 19306</strain>
    </source>
</reference>
<feature type="transmembrane region" description="Helical" evidence="2">
    <location>
        <begin position="14"/>
        <end position="35"/>
    </location>
</feature>
<organism evidence="3 4">
    <name type="scientific">Agromyces intestinalis</name>
    <dbReference type="NCBI Taxonomy" id="2592652"/>
    <lineage>
        <taxon>Bacteria</taxon>
        <taxon>Bacillati</taxon>
        <taxon>Actinomycetota</taxon>
        <taxon>Actinomycetes</taxon>
        <taxon>Micrococcales</taxon>
        <taxon>Microbacteriaceae</taxon>
        <taxon>Agromyces</taxon>
    </lineage>
</organism>
<dbReference type="AlphaFoldDB" id="A0A5C1YHF2"/>
<gene>
    <name evidence="3" type="ORF">FLP10_11885</name>
</gene>
<evidence type="ECO:0000313" key="3">
    <source>
        <dbReference type="EMBL" id="QEO15038.1"/>
    </source>
</evidence>
<name>A0A5C1YHF2_9MICO</name>
<evidence type="ECO:0000256" key="2">
    <source>
        <dbReference type="SAM" id="Phobius"/>
    </source>
</evidence>
<keyword evidence="2" id="KW-1133">Transmembrane helix</keyword>
<evidence type="ECO:0000313" key="4">
    <source>
        <dbReference type="Proteomes" id="UP000324678"/>
    </source>
</evidence>
<accession>A0A5C1YHF2</accession>
<evidence type="ECO:0000256" key="1">
    <source>
        <dbReference type="SAM" id="MobiDB-lite"/>
    </source>
</evidence>
<sequence length="251" mass="27062">MNLTESLRMLMRRWYLFFPAVILTMVLAFVVFFLVRPTYERNASLLLLPDSASIPEGGNPYLFMSGLSGVGDVVVRAANSQTFHDSITDEHPGTEVVIGRDQSTASPVIAISVESDDDDIAGVVLTTSIEHVTSTLNALQADEGISSDRRIVAVPLVADDTGVVVQRTRFMITAGVAAVGLLISILTPAIVEGMSRRRRRVGAAVAEQPADDADVSVDVARPSDPPVSAVRDDPWASERERGPVSDDAFRR</sequence>
<keyword evidence="2" id="KW-0812">Transmembrane</keyword>
<dbReference type="KEGG" id="ail:FLP10_11885"/>
<dbReference type="OrthoDB" id="3695950at2"/>
<feature type="compositionally biased region" description="Basic and acidic residues" evidence="1">
    <location>
        <begin position="230"/>
        <end position="251"/>
    </location>
</feature>
<feature type="region of interest" description="Disordered" evidence="1">
    <location>
        <begin position="202"/>
        <end position="251"/>
    </location>
</feature>
<keyword evidence="2" id="KW-0472">Membrane</keyword>
<dbReference type="RefSeq" id="WP_149161057.1">
    <property type="nucleotide sequence ID" value="NZ_CP043505.1"/>
</dbReference>
<protein>
    <recommendedName>
        <fullName evidence="5">Polysaccharide chain length determinant N-terminal domain-containing protein</fullName>
    </recommendedName>
</protein>
<feature type="transmembrane region" description="Helical" evidence="2">
    <location>
        <begin position="170"/>
        <end position="191"/>
    </location>
</feature>